<accession>A0AAD0W331</accession>
<protein>
    <recommendedName>
        <fullName evidence="4">DedA family protein</fullName>
    </recommendedName>
</protein>
<evidence type="ECO:0000256" key="1">
    <source>
        <dbReference type="SAM" id="Phobius"/>
    </source>
</evidence>
<sequence length="202" mass="22284">MTTKVTLARRVLNWISENGKKPKAIAVLSGLSVGDFFVPALPTQTSVMLLAWLQPKKILTIALMFAIAAAVGSSILILLATILESFLQSAIPSQDSANFEKWQTFKHYINEYGLYALALMSLLPTPPRTMVVLSLLAGISGYLIVATVFFGKLLWFTAVVLIVSRAPNWLPKIPWIGKKIAKTITFQQQQLKQNVTQPISNK</sequence>
<dbReference type="Proteomes" id="UP000258102">
    <property type="component" value="Chromosome 1"/>
</dbReference>
<dbReference type="AlphaFoldDB" id="A0AAD0W331"/>
<feature type="transmembrane region" description="Helical" evidence="1">
    <location>
        <begin position="130"/>
        <end position="163"/>
    </location>
</feature>
<proteinExistence type="predicted"/>
<keyword evidence="1" id="KW-0812">Transmembrane</keyword>
<keyword evidence="1" id="KW-0472">Membrane</keyword>
<name>A0AAD0W331_PSEO7</name>
<evidence type="ECO:0000313" key="3">
    <source>
        <dbReference type="Proteomes" id="UP000258102"/>
    </source>
</evidence>
<gene>
    <name evidence="2" type="ORF">D0511_02745</name>
</gene>
<evidence type="ECO:0000313" key="2">
    <source>
        <dbReference type="EMBL" id="AXR01101.1"/>
    </source>
</evidence>
<keyword evidence="1" id="KW-1133">Transmembrane helix</keyword>
<dbReference type="EMBL" id="CP031761">
    <property type="protein sequence ID" value="AXR01101.1"/>
    <property type="molecule type" value="Genomic_DNA"/>
</dbReference>
<dbReference type="KEGG" id="ppis:B1L02_14995"/>
<dbReference type="RefSeq" id="WP_088531675.1">
    <property type="nucleotide sequence ID" value="NZ_CP021646.1"/>
</dbReference>
<reference evidence="2 3" key="1">
    <citation type="submission" date="2018-08" db="EMBL/GenBank/DDBJ databases">
        <title>Whole Genome Sequences of Two Pseudoalteromonas piscicida Strains, DE1-A and DE2-A, which Exhibit Strong Antibacterial Activity against Vibrio vulnificus.</title>
        <authorList>
            <person name="Richards G.P."/>
            <person name="Needleman D.S."/>
            <person name="Watson M.A."/>
            <person name="Polson S.W."/>
        </authorList>
    </citation>
    <scope>NUCLEOTIDE SEQUENCE [LARGE SCALE GENOMIC DNA]</scope>
    <source>
        <strain evidence="2 3">DE2-A</strain>
    </source>
</reference>
<organism evidence="2 3">
    <name type="scientific">Pseudoalteromonas piscicida</name>
    <dbReference type="NCBI Taxonomy" id="43662"/>
    <lineage>
        <taxon>Bacteria</taxon>
        <taxon>Pseudomonadati</taxon>
        <taxon>Pseudomonadota</taxon>
        <taxon>Gammaproteobacteria</taxon>
        <taxon>Alteromonadales</taxon>
        <taxon>Pseudoalteromonadaceae</taxon>
        <taxon>Pseudoalteromonas</taxon>
    </lineage>
</organism>
<evidence type="ECO:0008006" key="4">
    <source>
        <dbReference type="Google" id="ProtNLM"/>
    </source>
</evidence>
<feature type="transmembrane region" description="Helical" evidence="1">
    <location>
        <begin position="58"/>
        <end position="83"/>
    </location>
</feature>